<dbReference type="Proteomes" id="UP000006753">
    <property type="component" value="Unassembled WGS sequence"/>
</dbReference>
<evidence type="ECO:0000313" key="2">
    <source>
        <dbReference type="EMBL" id="EKD13524.1"/>
    </source>
</evidence>
<keyword evidence="1" id="KW-0472">Membrane</keyword>
<dbReference type="OMA" id="HLARLTW"/>
<name>K1XM11_MARBU</name>
<organism evidence="2 3">
    <name type="scientific">Marssonina brunnea f. sp. multigermtubi (strain MB_m1)</name>
    <name type="common">Marssonina leaf spot fungus</name>
    <dbReference type="NCBI Taxonomy" id="1072389"/>
    <lineage>
        <taxon>Eukaryota</taxon>
        <taxon>Fungi</taxon>
        <taxon>Dikarya</taxon>
        <taxon>Ascomycota</taxon>
        <taxon>Pezizomycotina</taxon>
        <taxon>Leotiomycetes</taxon>
        <taxon>Helotiales</taxon>
        <taxon>Drepanopezizaceae</taxon>
        <taxon>Drepanopeziza</taxon>
    </lineage>
</organism>
<keyword evidence="1" id="KW-1133">Transmembrane helix</keyword>
<dbReference type="RefSeq" id="XP_007296131.1">
    <property type="nucleotide sequence ID" value="XM_007296069.1"/>
</dbReference>
<dbReference type="OrthoDB" id="4502894at2759"/>
<accession>K1XM11</accession>
<dbReference type="HOGENOM" id="CLU_127248_1_0_1"/>
<dbReference type="KEGG" id="mbe:MBM_08242"/>
<protein>
    <submittedName>
        <fullName evidence="2">Uncharacterized protein</fullName>
    </submittedName>
</protein>
<dbReference type="eggNOG" id="ENOG502SUW6">
    <property type="taxonomic scope" value="Eukaryota"/>
</dbReference>
<evidence type="ECO:0000256" key="1">
    <source>
        <dbReference type="SAM" id="Phobius"/>
    </source>
</evidence>
<dbReference type="EMBL" id="JH921449">
    <property type="protein sequence ID" value="EKD13524.1"/>
    <property type="molecule type" value="Genomic_DNA"/>
</dbReference>
<feature type="transmembrane region" description="Helical" evidence="1">
    <location>
        <begin position="12"/>
        <end position="36"/>
    </location>
</feature>
<gene>
    <name evidence="2" type="ORF">MBM_08242</name>
</gene>
<dbReference type="GeneID" id="18764177"/>
<dbReference type="AlphaFoldDB" id="K1XM11"/>
<evidence type="ECO:0000313" key="3">
    <source>
        <dbReference type="Proteomes" id="UP000006753"/>
    </source>
</evidence>
<keyword evidence="3" id="KW-1185">Reference proteome</keyword>
<sequence>MNWLSILRASLYYLFVPFTTLFWSIVACLAPVLHLVNYVLSACLLPVKFLAKFETLYIYLGVAALVGLVTGSVLYALSSVLVSMFSLKPVAEERGRSAASVRAAREQKKLHKLENAWQSSTFKSEDLNARSEPSLEKYAEWLEKTDQGLLGQTILEEDDSDGF</sequence>
<keyword evidence="1" id="KW-0812">Transmembrane</keyword>
<feature type="transmembrane region" description="Helical" evidence="1">
    <location>
        <begin position="56"/>
        <end position="87"/>
    </location>
</feature>
<reference evidence="2 3" key="1">
    <citation type="journal article" date="2012" name="BMC Genomics">
        <title>Sequencing the genome of Marssonina brunnea reveals fungus-poplar co-evolution.</title>
        <authorList>
            <person name="Zhu S."/>
            <person name="Cao Y.-Z."/>
            <person name="Jiang C."/>
            <person name="Tan B.-Y."/>
            <person name="Wang Z."/>
            <person name="Feng S."/>
            <person name="Zhang L."/>
            <person name="Su X.-H."/>
            <person name="Brejova B."/>
            <person name="Vinar T."/>
            <person name="Xu M."/>
            <person name="Wang M.-X."/>
            <person name="Zhang S.-G."/>
            <person name="Huang M.-R."/>
            <person name="Wu R."/>
            <person name="Zhou Y."/>
        </authorList>
    </citation>
    <scope>NUCLEOTIDE SEQUENCE [LARGE SCALE GENOMIC DNA]</scope>
    <source>
        <strain evidence="2 3">MB_m1</strain>
    </source>
</reference>
<proteinExistence type="predicted"/>
<dbReference type="InParanoid" id="K1XM11"/>